<evidence type="ECO:0000256" key="4">
    <source>
        <dbReference type="ARBA" id="ARBA00012146"/>
    </source>
</evidence>
<dbReference type="CDD" id="cd00412">
    <property type="entry name" value="pyrophosphatase"/>
    <property type="match status" value="1"/>
</dbReference>
<keyword evidence="7" id="KW-0378">Hydrolase</keyword>
<evidence type="ECO:0000256" key="2">
    <source>
        <dbReference type="ARBA" id="ARBA00004496"/>
    </source>
</evidence>
<evidence type="ECO:0000256" key="11">
    <source>
        <dbReference type="SAM" id="SignalP"/>
    </source>
</evidence>
<accession>A0A7M5V4L2</accession>
<keyword evidence="6" id="KW-0479">Metal-binding</keyword>
<dbReference type="GO" id="GO:0006796">
    <property type="term" value="P:phosphate-containing compound metabolic process"/>
    <property type="evidence" value="ECO:0007669"/>
    <property type="project" value="InterPro"/>
</dbReference>
<evidence type="ECO:0000256" key="10">
    <source>
        <dbReference type="ARBA" id="ARBA00040300"/>
    </source>
</evidence>
<dbReference type="AlphaFoldDB" id="A0A7M5V4L2"/>
<comment type="subcellular location">
    <subcellularLocation>
        <location evidence="2">Cytoplasm</location>
    </subcellularLocation>
</comment>
<dbReference type="GO" id="GO:0000287">
    <property type="term" value="F:magnesium ion binding"/>
    <property type="evidence" value="ECO:0007669"/>
    <property type="project" value="InterPro"/>
</dbReference>
<dbReference type="GO" id="GO:0004427">
    <property type="term" value="F:inorganic diphosphate phosphatase activity"/>
    <property type="evidence" value="ECO:0007669"/>
    <property type="project" value="UniProtKB-EC"/>
</dbReference>
<organism evidence="12 13">
    <name type="scientific">Clytia hemisphaerica</name>
    <dbReference type="NCBI Taxonomy" id="252671"/>
    <lineage>
        <taxon>Eukaryota</taxon>
        <taxon>Metazoa</taxon>
        <taxon>Cnidaria</taxon>
        <taxon>Hydrozoa</taxon>
        <taxon>Hydroidolina</taxon>
        <taxon>Leptothecata</taxon>
        <taxon>Obeliida</taxon>
        <taxon>Clytiidae</taxon>
        <taxon>Clytia</taxon>
    </lineage>
</organism>
<dbReference type="FunFam" id="3.90.80.10:FF:000004">
    <property type="entry name" value="Inorganic pyrophosphatase"/>
    <property type="match status" value="1"/>
</dbReference>
<dbReference type="PANTHER" id="PTHR10286">
    <property type="entry name" value="INORGANIC PYROPHOSPHATASE"/>
    <property type="match status" value="1"/>
</dbReference>
<dbReference type="InterPro" id="IPR036649">
    <property type="entry name" value="Pyrophosphatase_sf"/>
</dbReference>
<dbReference type="SUPFAM" id="SSF50324">
    <property type="entry name" value="Inorganic pyrophosphatase"/>
    <property type="match status" value="1"/>
</dbReference>
<name>A0A7M5V4L2_9CNID</name>
<reference evidence="12" key="1">
    <citation type="submission" date="2021-01" db="UniProtKB">
        <authorList>
            <consortium name="EnsemblMetazoa"/>
        </authorList>
    </citation>
    <scope>IDENTIFICATION</scope>
</reference>
<evidence type="ECO:0000313" key="12">
    <source>
        <dbReference type="EnsemblMetazoa" id="CLYHEMP003315.1"/>
    </source>
</evidence>
<dbReference type="PROSITE" id="PS00387">
    <property type="entry name" value="PPASE"/>
    <property type="match status" value="1"/>
</dbReference>
<comment type="similarity">
    <text evidence="3">Belongs to the PPase family.</text>
</comment>
<dbReference type="OrthoDB" id="1608002at2759"/>
<dbReference type="EnsemblMetazoa" id="CLYHEMT003315.1">
    <property type="protein sequence ID" value="CLYHEMP003315.1"/>
    <property type="gene ID" value="CLYHEMG003315"/>
</dbReference>
<proteinExistence type="inferred from homology"/>
<evidence type="ECO:0000256" key="1">
    <source>
        <dbReference type="ARBA" id="ARBA00001946"/>
    </source>
</evidence>
<dbReference type="EC" id="3.6.1.1" evidence="4"/>
<keyword evidence="11" id="KW-0732">Signal</keyword>
<evidence type="ECO:0000313" key="13">
    <source>
        <dbReference type="Proteomes" id="UP000594262"/>
    </source>
</evidence>
<evidence type="ECO:0000256" key="6">
    <source>
        <dbReference type="ARBA" id="ARBA00022723"/>
    </source>
</evidence>
<dbReference type="GO" id="GO:0005737">
    <property type="term" value="C:cytoplasm"/>
    <property type="evidence" value="ECO:0007669"/>
    <property type="project" value="UniProtKB-SubCell"/>
</dbReference>
<keyword evidence="8" id="KW-0460">Magnesium</keyword>
<protein>
    <recommendedName>
        <fullName evidence="10">Inorganic pyrophosphatase</fullName>
        <ecNumber evidence="4">3.6.1.1</ecNumber>
    </recommendedName>
    <alternativeName>
        <fullName evidence="9">Pyrophosphate phospho-hydrolase</fullName>
    </alternativeName>
</protein>
<keyword evidence="5" id="KW-0963">Cytoplasm</keyword>
<dbReference type="RefSeq" id="XP_066920378.1">
    <property type="nucleotide sequence ID" value="XM_067064277.1"/>
</dbReference>
<feature type="chain" id="PRO_5029642762" description="Inorganic pyrophosphatase" evidence="11">
    <location>
        <begin position="24"/>
        <end position="335"/>
    </location>
</feature>
<feature type="signal peptide" evidence="11">
    <location>
        <begin position="1"/>
        <end position="23"/>
    </location>
</feature>
<dbReference type="Pfam" id="PF00719">
    <property type="entry name" value="Pyrophosphatase"/>
    <property type="match status" value="1"/>
</dbReference>
<evidence type="ECO:0000256" key="5">
    <source>
        <dbReference type="ARBA" id="ARBA00022490"/>
    </source>
</evidence>
<dbReference type="Proteomes" id="UP000594262">
    <property type="component" value="Unplaced"/>
</dbReference>
<dbReference type="GeneID" id="136807680"/>
<sequence>MLGCGKRVMGRLFPLSSLSIATCYLVSTPTSNIIPLVRNICRRMSYQFQEFGTPFTDNYRVFFRNENGIISPFHDIPLMADEKNGVYNMVVEIPKWTNAKMEISTKDFMNPIKQDVKKGKMRFVKNSFPYKGYMWNYGAIPQTWEDPNITDEHTGQKGDGDPIDVCEIGYKVGTRGEIKQVKVLGVMALIDEGETDWKVIAIDVNDPLAEKLNDIGDVKNAMPGLLEATYDWFRHYKMPAGSPANEFAFNGEAKDKAFTVGVLNELHEQWKKLIMKNVENNKNLACENVAVADSPYKVTSDKANVAVEGQPELTKPADRPADVDMMYYLTAEQKK</sequence>
<comment type="cofactor">
    <cofactor evidence="1">
        <name>Mg(2+)</name>
        <dbReference type="ChEBI" id="CHEBI:18420"/>
    </cofactor>
</comment>
<evidence type="ECO:0000256" key="3">
    <source>
        <dbReference type="ARBA" id="ARBA00006220"/>
    </source>
</evidence>
<keyword evidence="13" id="KW-1185">Reference proteome</keyword>
<evidence type="ECO:0000256" key="9">
    <source>
        <dbReference type="ARBA" id="ARBA00032535"/>
    </source>
</evidence>
<dbReference type="InterPro" id="IPR008162">
    <property type="entry name" value="Pyrophosphatase"/>
</dbReference>
<dbReference type="Gene3D" id="3.90.80.10">
    <property type="entry name" value="Inorganic pyrophosphatase"/>
    <property type="match status" value="1"/>
</dbReference>
<evidence type="ECO:0000256" key="7">
    <source>
        <dbReference type="ARBA" id="ARBA00022801"/>
    </source>
</evidence>
<evidence type="ECO:0000256" key="8">
    <source>
        <dbReference type="ARBA" id="ARBA00022842"/>
    </source>
</evidence>